<organism evidence="5 6">
    <name type="scientific">Aliarcobacter skirrowii CCUG 10374</name>
    <dbReference type="NCBI Taxonomy" id="1032239"/>
    <lineage>
        <taxon>Bacteria</taxon>
        <taxon>Pseudomonadati</taxon>
        <taxon>Campylobacterota</taxon>
        <taxon>Epsilonproteobacteria</taxon>
        <taxon>Campylobacterales</taxon>
        <taxon>Arcobacteraceae</taxon>
        <taxon>Aliarcobacter</taxon>
    </lineage>
</organism>
<dbReference type="Proteomes" id="UP000290580">
    <property type="component" value="Unassembled WGS sequence"/>
</dbReference>
<evidence type="ECO:0000313" key="6">
    <source>
        <dbReference type="Proteomes" id="UP000290580"/>
    </source>
</evidence>
<dbReference type="Pfam" id="PF06719">
    <property type="entry name" value="AraC_N"/>
    <property type="match status" value="1"/>
</dbReference>
<feature type="non-terminal residue" evidence="5">
    <location>
        <position position="1"/>
    </location>
</feature>
<dbReference type="PANTHER" id="PTHR43436:SF2">
    <property type="entry name" value="ARAC_XYLS FAMILY TRANSCRIPTIONAL REGULATOR"/>
    <property type="match status" value="1"/>
</dbReference>
<sequence length="177" mass="20860">DLIGNQKKNKKYELAVFSDDVTLEIEDITYRLLKTLQNKQDSEILGTNLLKELFYRVAKSKNACFLYNMFLNDKNEAKIARSIRYIHKNYNEKLDLNNLAKKVDMSISSYHNYFKKSTSYTPLQYITNIRLNKAKELLLKNYQVNDCAYEIGYESVSQFSRDFKSYFGKPPKEIKSL</sequence>
<dbReference type="PANTHER" id="PTHR43436">
    <property type="entry name" value="ARAC-FAMILY TRANSCRIPTIONAL REGULATOR"/>
    <property type="match status" value="1"/>
</dbReference>
<dbReference type="Gene3D" id="1.10.10.60">
    <property type="entry name" value="Homeodomain-like"/>
    <property type="match status" value="2"/>
</dbReference>
<gene>
    <name evidence="5" type="ORF">CP959_10170</name>
</gene>
<keyword evidence="3" id="KW-0804">Transcription</keyword>
<dbReference type="RefSeq" id="WP_128994520.1">
    <property type="nucleotide sequence ID" value="NZ_NXIC01000023.1"/>
</dbReference>
<evidence type="ECO:0000256" key="2">
    <source>
        <dbReference type="ARBA" id="ARBA00023125"/>
    </source>
</evidence>
<evidence type="ECO:0000313" key="5">
    <source>
        <dbReference type="EMBL" id="RXI24647.1"/>
    </source>
</evidence>
<reference evidence="5 6" key="1">
    <citation type="submission" date="2017-09" db="EMBL/GenBank/DDBJ databases">
        <title>Genomics of the genus Arcobacter.</title>
        <authorList>
            <person name="Perez-Cataluna A."/>
            <person name="Figueras M.J."/>
            <person name="Salas-Masso N."/>
        </authorList>
    </citation>
    <scope>NUCLEOTIDE SEQUENCE [LARGE SCALE GENOMIC DNA]</scope>
    <source>
        <strain evidence="5 6">LMG 6621</strain>
    </source>
</reference>
<dbReference type="PRINTS" id="PR00032">
    <property type="entry name" value="HTHARAC"/>
</dbReference>
<keyword evidence="6" id="KW-1185">Reference proteome</keyword>
<dbReference type="Pfam" id="PF12833">
    <property type="entry name" value="HTH_18"/>
    <property type="match status" value="1"/>
</dbReference>
<keyword evidence="1" id="KW-0805">Transcription regulation</keyword>
<protein>
    <submittedName>
        <fullName evidence="5">AraC family transcriptional regulator</fullName>
    </submittedName>
</protein>
<accession>A0ABY0EHK3</accession>
<dbReference type="PROSITE" id="PS01124">
    <property type="entry name" value="HTH_ARAC_FAMILY_2"/>
    <property type="match status" value="1"/>
</dbReference>
<dbReference type="InterPro" id="IPR009594">
    <property type="entry name" value="Tscrpt_reg_HTH_AraC_N"/>
</dbReference>
<dbReference type="EMBL" id="NXIC01000023">
    <property type="protein sequence ID" value="RXI24647.1"/>
    <property type="molecule type" value="Genomic_DNA"/>
</dbReference>
<name>A0ABY0EHK3_9BACT</name>
<dbReference type="SMART" id="SM00342">
    <property type="entry name" value="HTH_ARAC"/>
    <property type="match status" value="1"/>
</dbReference>
<comment type="caution">
    <text evidence="5">The sequence shown here is derived from an EMBL/GenBank/DDBJ whole genome shotgun (WGS) entry which is preliminary data.</text>
</comment>
<proteinExistence type="predicted"/>
<keyword evidence="2" id="KW-0238">DNA-binding</keyword>
<dbReference type="InterPro" id="IPR009057">
    <property type="entry name" value="Homeodomain-like_sf"/>
</dbReference>
<evidence type="ECO:0000259" key="4">
    <source>
        <dbReference type="PROSITE" id="PS01124"/>
    </source>
</evidence>
<evidence type="ECO:0000256" key="3">
    <source>
        <dbReference type="ARBA" id="ARBA00023163"/>
    </source>
</evidence>
<dbReference type="InterPro" id="IPR018060">
    <property type="entry name" value="HTH_AraC"/>
</dbReference>
<dbReference type="InterPro" id="IPR020449">
    <property type="entry name" value="Tscrpt_reg_AraC-type_HTH"/>
</dbReference>
<evidence type="ECO:0000256" key="1">
    <source>
        <dbReference type="ARBA" id="ARBA00023015"/>
    </source>
</evidence>
<feature type="domain" description="HTH araC/xylS-type" evidence="4">
    <location>
        <begin position="80"/>
        <end position="177"/>
    </location>
</feature>
<dbReference type="SUPFAM" id="SSF46689">
    <property type="entry name" value="Homeodomain-like"/>
    <property type="match status" value="2"/>
</dbReference>